<evidence type="ECO:0000256" key="1">
    <source>
        <dbReference type="SAM" id="MobiDB-lite"/>
    </source>
</evidence>
<sequence length="448" mass="50647">MNEIFTLLLNTFYTIWGNTNTCEGSNKTFDVVKLGNILRNRKYYLMDQQLISSKCFPTDNCSLDTKVGCNIFELLNDNTKSLGLKAYVEHLNGTIFRIVSSFNNTRIFGTEYKIFSPGNTPLLYEHQCFTDESILIKNVHKVVLQGYDVSMRTTKTGKCGIFLIKYMSDKLKHMLQEVTPDVINNTTSSILDFFFTTVTENTSLNYTNEVIDYNSTNSTDISNYDEHSQDNTMLVGGLVLASAVSITYLLTCMYNKYCKKTPVAQTETADINISDPALIEINSRKAKIYYSDNSSADGKEYAIVDISSKRAKYTKATYDTSNPSSSHSDDYERMELIDTSNPSSSHSDDYERMELIDTSNPSSSHSDDYERMELMSSTDSSTQDSSHVNSHRLAQLHIEDRDSGIPICDNCEPIYDYPQLPPRPATFYIPIAQHHDDSSILGLSEFLC</sequence>
<geneLocation type="plasmid" evidence="2 3">
    <name>pMCC_1</name>
</geneLocation>
<reference evidence="3" key="1">
    <citation type="submission" date="2012-02" db="EMBL/GenBank/DDBJ databases">
        <title>Complete genome sequence of Rickettsia rhipicephali strain 3-7-female6-CWPP.</title>
        <authorList>
            <person name="Johnson S.L."/>
            <person name="Munk A.C."/>
            <person name="Han S."/>
            <person name="Bruce D.C."/>
            <person name="Dasch G.A."/>
        </authorList>
    </citation>
    <scope>NUCLEOTIDE SEQUENCE [LARGE SCALE GENOMIC DNA]</scope>
    <source>
        <strain evidence="3">3-7-female6-CWPP</strain>
        <plasmid evidence="3">pMCC_1</plasmid>
    </source>
</reference>
<keyword evidence="2" id="KW-0614">Plasmid</keyword>
<evidence type="ECO:0000313" key="2">
    <source>
        <dbReference type="EMBL" id="AFC72973.1"/>
    </source>
</evidence>
<dbReference type="AlphaFoldDB" id="A0AAI8F7Y8"/>
<feature type="compositionally biased region" description="Low complexity" evidence="1">
    <location>
        <begin position="376"/>
        <end position="386"/>
    </location>
</feature>
<dbReference type="EMBL" id="CP003343">
    <property type="protein sequence ID" value="AFC72973.1"/>
    <property type="molecule type" value="Genomic_DNA"/>
</dbReference>
<gene>
    <name evidence="2" type="ordered locus">MCC_07745</name>
</gene>
<protein>
    <submittedName>
        <fullName evidence="2">Uncharacterized protein</fullName>
    </submittedName>
</protein>
<organism evidence="2 3">
    <name type="scientific">Rickettsia rhipicephali (strain 3-7-female6-CWPP)</name>
    <dbReference type="NCBI Taxonomy" id="1105113"/>
    <lineage>
        <taxon>Bacteria</taxon>
        <taxon>Pseudomonadati</taxon>
        <taxon>Pseudomonadota</taxon>
        <taxon>Alphaproteobacteria</taxon>
        <taxon>Rickettsiales</taxon>
        <taxon>Rickettsiaceae</taxon>
        <taxon>Rickettsieae</taxon>
        <taxon>Rickettsia</taxon>
        <taxon>spotted fever group</taxon>
    </lineage>
</organism>
<evidence type="ECO:0000313" key="3">
    <source>
        <dbReference type="Proteomes" id="UP000008006"/>
    </source>
</evidence>
<dbReference type="KEGG" id="rre:MCC_07745"/>
<dbReference type="Proteomes" id="UP000008006">
    <property type="component" value="Plasmid pMCC_1"/>
</dbReference>
<name>A0AAI8F7Y8_RICR3</name>
<feature type="region of interest" description="Disordered" evidence="1">
    <location>
        <begin position="356"/>
        <end position="388"/>
    </location>
</feature>
<accession>A0AAI8F7Y8</accession>
<proteinExistence type="predicted"/>
<keyword evidence="3" id="KW-1185">Reference proteome</keyword>